<evidence type="ECO:0000259" key="6">
    <source>
        <dbReference type="Pfam" id="PF07992"/>
    </source>
</evidence>
<comment type="cofactor">
    <cofactor evidence="1">
        <name>FAD</name>
        <dbReference type="ChEBI" id="CHEBI:57692"/>
    </cofactor>
</comment>
<keyword evidence="3" id="KW-0285">Flavoprotein</keyword>
<dbReference type="InterPro" id="IPR036188">
    <property type="entry name" value="FAD/NAD-bd_sf"/>
</dbReference>
<dbReference type="PANTHER" id="PTHR42913:SF3">
    <property type="entry name" value="64 KDA MITOCHONDRIAL NADH DEHYDROGENASE (EUROFUNG)"/>
    <property type="match status" value="1"/>
</dbReference>
<dbReference type="SUPFAM" id="SSF51905">
    <property type="entry name" value="FAD/NAD(P)-binding domain"/>
    <property type="match status" value="1"/>
</dbReference>
<sequence length="373" mass="39657">MTHRLVVLGAGYAGLGAARRAARRLRRTDVEVTLINATDRFVERIRLHQLAAGQALRDRPLRTMLDGADVKLIVARVTAIDVDSRVVRLDAEPYTVGYDTVVYALGSGADVGSVPGVRQHAFTIAEAAQAQRLRSHLLSASAGDVVAVVGGGLTGIEAATELAEAYPGLRIELVTSDDLGGWLSPPARRHLGRAFDRMGIGVHQGVRVETVSAAGLRLDDGRDLDAEVVVWTAGFRVSALADRAGLAVDGRGRMIVDETCRSVSHPQVYGIGDAAAAPALGGETRMSCQTGLPMGLHAADAIAAVLNGRTPRPLRIRYVWQNISLGRRDGITQFTRADDSPIGAVLTGRSATGFKEAISRSTVYRLRHSGPVR</sequence>
<name>A0ABS0KBU4_9ACTN</name>
<protein>
    <submittedName>
        <fullName evidence="7">NADH dehydrogenase FAD-containing subunit</fullName>
    </submittedName>
</protein>
<evidence type="ECO:0000256" key="2">
    <source>
        <dbReference type="ARBA" id="ARBA00005272"/>
    </source>
</evidence>
<dbReference type="RefSeq" id="WP_196924186.1">
    <property type="nucleotide sequence ID" value="NZ_JADOTY010000001.1"/>
</dbReference>
<evidence type="ECO:0000256" key="4">
    <source>
        <dbReference type="ARBA" id="ARBA00022827"/>
    </source>
</evidence>
<keyword evidence="8" id="KW-1185">Reference proteome</keyword>
<dbReference type="Gene3D" id="3.50.50.100">
    <property type="match status" value="1"/>
</dbReference>
<comment type="similarity">
    <text evidence="2">Belongs to the NADH dehydrogenase family.</text>
</comment>
<dbReference type="PANTHER" id="PTHR42913">
    <property type="entry name" value="APOPTOSIS-INDUCING FACTOR 1"/>
    <property type="match status" value="1"/>
</dbReference>
<gene>
    <name evidence="7" type="ORF">IW249_006375</name>
</gene>
<evidence type="ECO:0000256" key="5">
    <source>
        <dbReference type="ARBA" id="ARBA00023002"/>
    </source>
</evidence>
<dbReference type="EMBL" id="JADOTY010000001">
    <property type="protein sequence ID" value="MBG6105961.1"/>
    <property type="molecule type" value="Genomic_DNA"/>
</dbReference>
<keyword evidence="4" id="KW-0274">FAD</keyword>
<dbReference type="InterPro" id="IPR023753">
    <property type="entry name" value="FAD/NAD-binding_dom"/>
</dbReference>
<comment type="caution">
    <text evidence="7">The sequence shown here is derived from an EMBL/GenBank/DDBJ whole genome shotgun (WGS) entry which is preliminary data.</text>
</comment>
<dbReference type="InterPro" id="IPR051169">
    <property type="entry name" value="NADH-Q_oxidoreductase"/>
</dbReference>
<evidence type="ECO:0000256" key="1">
    <source>
        <dbReference type="ARBA" id="ARBA00001974"/>
    </source>
</evidence>
<evidence type="ECO:0000313" key="8">
    <source>
        <dbReference type="Proteomes" id="UP000631791"/>
    </source>
</evidence>
<accession>A0ABS0KBU4</accession>
<organism evidence="7 8">
    <name type="scientific">Micromonospora vinacea</name>
    <dbReference type="NCBI Taxonomy" id="709878"/>
    <lineage>
        <taxon>Bacteria</taxon>
        <taxon>Bacillati</taxon>
        <taxon>Actinomycetota</taxon>
        <taxon>Actinomycetes</taxon>
        <taxon>Micromonosporales</taxon>
        <taxon>Micromonosporaceae</taxon>
        <taxon>Micromonospora</taxon>
    </lineage>
</organism>
<dbReference type="PRINTS" id="PR00368">
    <property type="entry name" value="FADPNR"/>
</dbReference>
<reference evidence="7 8" key="1">
    <citation type="submission" date="2020-11" db="EMBL/GenBank/DDBJ databases">
        <title>Sequencing the genomes of 1000 actinobacteria strains.</title>
        <authorList>
            <person name="Klenk H.-P."/>
        </authorList>
    </citation>
    <scope>NUCLEOTIDE SEQUENCE [LARGE SCALE GENOMIC DNA]</scope>
    <source>
        <strain evidence="7 8">DSM 101695</strain>
    </source>
</reference>
<dbReference type="PRINTS" id="PR00469">
    <property type="entry name" value="PNDRDTASEII"/>
</dbReference>
<dbReference type="Proteomes" id="UP000631791">
    <property type="component" value="Unassembled WGS sequence"/>
</dbReference>
<evidence type="ECO:0000313" key="7">
    <source>
        <dbReference type="EMBL" id="MBG6105961.1"/>
    </source>
</evidence>
<keyword evidence="5" id="KW-0560">Oxidoreductase</keyword>
<feature type="domain" description="FAD/NAD(P)-binding" evidence="6">
    <location>
        <begin position="4"/>
        <end position="282"/>
    </location>
</feature>
<evidence type="ECO:0000256" key="3">
    <source>
        <dbReference type="ARBA" id="ARBA00022630"/>
    </source>
</evidence>
<proteinExistence type="inferred from homology"/>
<dbReference type="Pfam" id="PF07992">
    <property type="entry name" value="Pyr_redox_2"/>
    <property type="match status" value="1"/>
</dbReference>